<sequence>MRQEDPQYGDCVQVTCEEPSSSLCEAEGASLVGRSAAYAMDHAGVAHEVIYHHIIPQPGRKMHASLAALPYAWHRLRGCKHSDVVAEAIPLQCAQCGKRVDGKLRCARCGRGLYCGKDCQKQHWPVHRRSCWRLPPLIDLFHDTPQRSSTQVDRTRGKEVQCSGGSVRFVA</sequence>
<evidence type="ECO:0000313" key="6">
    <source>
        <dbReference type="EMBL" id="KAK9820017.1"/>
    </source>
</evidence>
<evidence type="ECO:0000256" key="2">
    <source>
        <dbReference type="ARBA" id="ARBA00022771"/>
    </source>
</evidence>
<feature type="domain" description="MYND-type" evidence="5">
    <location>
        <begin position="93"/>
        <end position="131"/>
    </location>
</feature>
<dbReference type="GO" id="GO:0008270">
    <property type="term" value="F:zinc ion binding"/>
    <property type="evidence" value="ECO:0007669"/>
    <property type="project" value="UniProtKB-KW"/>
</dbReference>
<evidence type="ECO:0000256" key="1">
    <source>
        <dbReference type="ARBA" id="ARBA00022723"/>
    </source>
</evidence>
<evidence type="ECO:0000256" key="3">
    <source>
        <dbReference type="ARBA" id="ARBA00022833"/>
    </source>
</evidence>
<proteinExistence type="predicted"/>
<comment type="caution">
    <text evidence="6">The sequence shown here is derived from an EMBL/GenBank/DDBJ whole genome shotgun (WGS) entry which is preliminary data.</text>
</comment>
<gene>
    <name evidence="6" type="ORF">WJX72_005202</name>
</gene>
<keyword evidence="3" id="KW-0862">Zinc</keyword>
<dbReference type="PROSITE" id="PS50865">
    <property type="entry name" value="ZF_MYND_2"/>
    <property type="match status" value="1"/>
</dbReference>
<keyword evidence="1" id="KW-0479">Metal-binding</keyword>
<dbReference type="EMBL" id="JALJOR010000003">
    <property type="protein sequence ID" value="KAK9820017.1"/>
    <property type="molecule type" value="Genomic_DNA"/>
</dbReference>
<dbReference type="Pfam" id="PF01753">
    <property type="entry name" value="zf-MYND"/>
    <property type="match status" value="1"/>
</dbReference>
<dbReference type="PROSITE" id="PS01360">
    <property type="entry name" value="ZF_MYND_1"/>
    <property type="match status" value="1"/>
</dbReference>
<evidence type="ECO:0000313" key="7">
    <source>
        <dbReference type="Proteomes" id="UP001489004"/>
    </source>
</evidence>
<name>A0AAW1QF01_9CHLO</name>
<dbReference type="SUPFAM" id="SSF144232">
    <property type="entry name" value="HIT/MYND zinc finger-like"/>
    <property type="match status" value="1"/>
</dbReference>
<dbReference type="Proteomes" id="UP001489004">
    <property type="component" value="Unassembled WGS sequence"/>
</dbReference>
<dbReference type="Gene3D" id="6.10.140.2220">
    <property type="match status" value="1"/>
</dbReference>
<accession>A0AAW1QF01</accession>
<evidence type="ECO:0000256" key="4">
    <source>
        <dbReference type="PROSITE-ProRule" id="PRU00134"/>
    </source>
</evidence>
<keyword evidence="7" id="KW-1185">Reference proteome</keyword>
<keyword evidence="2 4" id="KW-0863">Zinc-finger</keyword>
<evidence type="ECO:0000259" key="5">
    <source>
        <dbReference type="PROSITE" id="PS50865"/>
    </source>
</evidence>
<reference evidence="6 7" key="1">
    <citation type="journal article" date="2024" name="Nat. Commun.">
        <title>Phylogenomics reveals the evolutionary origins of lichenization in chlorophyte algae.</title>
        <authorList>
            <person name="Puginier C."/>
            <person name="Libourel C."/>
            <person name="Otte J."/>
            <person name="Skaloud P."/>
            <person name="Haon M."/>
            <person name="Grisel S."/>
            <person name="Petersen M."/>
            <person name="Berrin J.G."/>
            <person name="Delaux P.M."/>
            <person name="Dal Grande F."/>
            <person name="Keller J."/>
        </authorList>
    </citation>
    <scope>NUCLEOTIDE SEQUENCE [LARGE SCALE GENOMIC DNA]</scope>
    <source>
        <strain evidence="6 7">SAG 2043</strain>
    </source>
</reference>
<protein>
    <recommendedName>
        <fullName evidence="5">MYND-type domain-containing protein</fullName>
    </recommendedName>
</protein>
<dbReference type="InterPro" id="IPR002893">
    <property type="entry name" value="Znf_MYND"/>
</dbReference>
<dbReference type="AlphaFoldDB" id="A0AAW1QF01"/>
<organism evidence="6 7">
    <name type="scientific">[Myrmecia] bisecta</name>
    <dbReference type="NCBI Taxonomy" id="41462"/>
    <lineage>
        <taxon>Eukaryota</taxon>
        <taxon>Viridiplantae</taxon>
        <taxon>Chlorophyta</taxon>
        <taxon>core chlorophytes</taxon>
        <taxon>Trebouxiophyceae</taxon>
        <taxon>Trebouxiales</taxon>
        <taxon>Trebouxiaceae</taxon>
        <taxon>Myrmecia</taxon>
    </lineage>
</organism>